<organism evidence="1 2">
    <name type="scientific">Acaulospora colombiana</name>
    <dbReference type="NCBI Taxonomy" id="27376"/>
    <lineage>
        <taxon>Eukaryota</taxon>
        <taxon>Fungi</taxon>
        <taxon>Fungi incertae sedis</taxon>
        <taxon>Mucoromycota</taxon>
        <taxon>Glomeromycotina</taxon>
        <taxon>Glomeromycetes</taxon>
        <taxon>Diversisporales</taxon>
        <taxon>Acaulosporaceae</taxon>
        <taxon>Acaulospora</taxon>
    </lineage>
</organism>
<gene>
    <name evidence="1" type="ORF">ACOLOM_LOCUS9124</name>
</gene>
<dbReference type="EMBL" id="CAJVPT010025614">
    <property type="protein sequence ID" value="CAG8675710.1"/>
    <property type="molecule type" value="Genomic_DNA"/>
</dbReference>
<comment type="caution">
    <text evidence="1">The sequence shown here is derived from an EMBL/GenBank/DDBJ whole genome shotgun (WGS) entry which is preliminary data.</text>
</comment>
<accession>A0ACA9NT87</accession>
<evidence type="ECO:0000313" key="2">
    <source>
        <dbReference type="Proteomes" id="UP000789525"/>
    </source>
</evidence>
<name>A0ACA9NT87_9GLOM</name>
<sequence>MLNFDLRGQPSWMGIGRLIVVEDKLEHILAKVERLERPIHPYENTNRFFGNYREMKQGTDINSRETYSTDEESFDRANKTVICSGEGPGSIYGSLKKGVKKYSASVESADFAFAFITRTDEALESKEAPLVSMICIHGKGLNRYTAGGVKFLTGCLFSSSD</sequence>
<protein>
    <submittedName>
        <fullName evidence="1">16489_t:CDS:1</fullName>
    </submittedName>
</protein>
<evidence type="ECO:0000313" key="1">
    <source>
        <dbReference type="EMBL" id="CAG8675710.1"/>
    </source>
</evidence>
<keyword evidence="2" id="KW-1185">Reference proteome</keyword>
<proteinExistence type="predicted"/>
<reference evidence="1" key="1">
    <citation type="submission" date="2021-06" db="EMBL/GenBank/DDBJ databases">
        <authorList>
            <person name="Kallberg Y."/>
            <person name="Tangrot J."/>
            <person name="Rosling A."/>
        </authorList>
    </citation>
    <scope>NUCLEOTIDE SEQUENCE</scope>
    <source>
        <strain evidence="1">CL356</strain>
    </source>
</reference>
<dbReference type="Proteomes" id="UP000789525">
    <property type="component" value="Unassembled WGS sequence"/>
</dbReference>